<reference evidence="2" key="1">
    <citation type="journal article" date="2022" name="bioRxiv">
        <title>Sequencing and chromosome-scale assembly of the giantPleurodeles waltlgenome.</title>
        <authorList>
            <person name="Brown T."/>
            <person name="Elewa A."/>
            <person name="Iarovenko S."/>
            <person name="Subramanian E."/>
            <person name="Araus A.J."/>
            <person name="Petzold A."/>
            <person name="Susuki M."/>
            <person name="Suzuki K.-i.T."/>
            <person name="Hayashi T."/>
            <person name="Toyoda A."/>
            <person name="Oliveira C."/>
            <person name="Osipova E."/>
            <person name="Leigh N.D."/>
            <person name="Simon A."/>
            <person name="Yun M.H."/>
        </authorList>
    </citation>
    <scope>NUCLEOTIDE SEQUENCE</scope>
    <source>
        <strain evidence="2">20211129_DDA</strain>
        <tissue evidence="2">Liver</tissue>
    </source>
</reference>
<accession>A0AAV7SZE9</accession>
<protein>
    <submittedName>
        <fullName evidence="2">Uncharacterized protein</fullName>
    </submittedName>
</protein>
<dbReference type="AlphaFoldDB" id="A0AAV7SZE9"/>
<dbReference type="EMBL" id="JANPWB010000007">
    <property type="protein sequence ID" value="KAJ1169505.1"/>
    <property type="molecule type" value="Genomic_DNA"/>
</dbReference>
<feature type="region of interest" description="Disordered" evidence="1">
    <location>
        <begin position="40"/>
        <end position="66"/>
    </location>
</feature>
<gene>
    <name evidence="2" type="ORF">NDU88_001398</name>
</gene>
<evidence type="ECO:0000313" key="2">
    <source>
        <dbReference type="EMBL" id="KAJ1169505.1"/>
    </source>
</evidence>
<proteinExistence type="predicted"/>
<sequence>FDQERVEESACLSDYIIEDVSSPSRALGIVHSSDFSRPFTLQGPSEIEDSPSSEGSSVLRVGSPARRSQDRDVMWLSHMDAWNGRAIFPSSPDVVIESDASRW</sequence>
<evidence type="ECO:0000313" key="3">
    <source>
        <dbReference type="Proteomes" id="UP001066276"/>
    </source>
</evidence>
<feature type="non-terminal residue" evidence="2">
    <location>
        <position position="103"/>
    </location>
</feature>
<evidence type="ECO:0000256" key="1">
    <source>
        <dbReference type="SAM" id="MobiDB-lite"/>
    </source>
</evidence>
<keyword evidence="3" id="KW-1185">Reference proteome</keyword>
<comment type="caution">
    <text evidence="2">The sequence shown here is derived from an EMBL/GenBank/DDBJ whole genome shotgun (WGS) entry which is preliminary data.</text>
</comment>
<name>A0AAV7SZE9_PLEWA</name>
<dbReference type="Proteomes" id="UP001066276">
    <property type="component" value="Chromosome 4_1"/>
</dbReference>
<organism evidence="2 3">
    <name type="scientific">Pleurodeles waltl</name>
    <name type="common">Iberian ribbed newt</name>
    <dbReference type="NCBI Taxonomy" id="8319"/>
    <lineage>
        <taxon>Eukaryota</taxon>
        <taxon>Metazoa</taxon>
        <taxon>Chordata</taxon>
        <taxon>Craniata</taxon>
        <taxon>Vertebrata</taxon>
        <taxon>Euteleostomi</taxon>
        <taxon>Amphibia</taxon>
        <taxon>Batrachia</taxon>
        <taxon>Caudata</taxon>
        <taxon>Salamandroidea</taxon>
        <taxon>Salamandridae</taxon>
        <taxon>Pleurodelinae</taxon>
        <taxon>Pleurodeles</taxon>
    </lineage>
</organism>
<feature type="non-terminal residue" evidence="2">
    <location>
        <position position="1"/>
    </location>
</feature>